<name>A0A3L9M0X2_9FLAO</name>
<dbReference type="PROSITE" id="PS51898">
    <property type="entry name" value="TYR_RECOMBINASE"/>
    <property type="match status" value="1"/>
</dbReference>
<dbReference type="Gene3D" id="1.10.150.130">
    <property type="match status" value="1"/>
</dbReference>
<dbReference type="Pfam" id="PF13495">
    <property type="entry name" value="Phage_int_SAM_4"/>
    <property type="match status" value="1"/>
</dbReference>
<comment type="caution">
    <text evidence="8">The sequence shown here is derived from an EMBL/GenBank/DDBJ whole genome shotgun (WGS) entry which is preliminary data.</text>
</comment>
<evidence type="ECO:0000256" key="5">
    <source>
        <dbReference type="PROSITE-ProRule" id="PRU01248"/>
    </source>
</evidence>
<keyword evidence="2" id="KW-0229">DNA integration</keyword>
<dbReference type="InterPro" id="IPR013762">
    <property type="entry name" value="Integrase-like_cat_sf"/>
</dbReference>
<dbReference type="OrthoDB" id="9801717at2"/>
<organism evidence="8 9">
    <name type="scientific">Faecalibacter macacae</name>
    <dbReference type="NCBI Taxonomy" id="1859289"/>
    <lineage>
        <taxon>Bacteria</taxon>
        <taxon>Pseudomonadati</taxon>
        <taxon>Bacteroidota</taxon>
        <taxon>Flavobacteriia</taxon>
        <taxon>Flavobacteriales</taxon>
        <taxon>Weeksellaceae</taxon>
        <taxon>Faecalibacter</taxon>
    </lineage>
</organism>
<evidence type="ECO:0000259" key="7">
    <source>
        <dbReference type="PROSITE" id="PS51900"/>
    </source>
</evidence>
<dbReference type="InterPro" id="IPR011010">
    <property type="entry name" value="DNA_brk_join_enz"/>
</dbReference>
<evidence type="ECO:0000256" key="2">
    <source>
        <dbReference type="ARBA" id="ARBA00022908"/>
    </source>
</evidence>
<dbReference type="InterPro" id="IPR004107">
    <property type="entry name" value="Integrase_SAM-like_N"/>
</dbReference>
<proteinExistence type="inferred from homology"/>
<dbReference type="PANTHER" id="PTHR30349:SF64">
    <property type="entry name" value="PROPHAGE INTEGRASE INTD-RELATED"/>
    <property type="match status" value="1"/>
</dbReference>
<dbReference type="Gene3D" id="1.10.443.10">
    <property type="entry name" value="Intergrase catalytic core"/>
    <property type="match status" value="1"/>
</dbReference>
<evidence type="ECO:0000313" key="8">
    <source>
        <dbReference type="EMBL" id="RLZ06532.1"/>
    </source>
</evidence>
<gene>
    <name evidence="8" type="ORF">EAH69_13050</name>
</gene>
<dbReference type="InterPro" id="IPR010998">
    <property type="entry name" value="Integrase_recombinase_N"/>
</dbReference>
<evidence type="ECO:0000259" key="6">
    <source>
        <dbReference type="PROSITE" id="PS51898"/>
    </source>
</evidence>
<dbReference type="Pfam" id="PF00589">
    <property type="entry name" value="Phage_integrase"/>
    <property type="match status" value="1"/>
</dbReference>
<feature type="domain" description="Core-binding (CB)" evidence="7">
    <location>
        <begin position="74"/>
        <end position="160"/>
    </location>
</feature>
<feature type="domain" description="Tyr recombinase" evidence="6">
    <location>
        <begin position="177"/>
        <end position="349"/>
    </location>
</feature>
<evidence type="ECO:0000256" key="3">
    <source>
        <dbReference type="ARBA" id="ARBA00023125"/>
    </source>
</evidence>
<dbReference type="RefSeq" id="WP_121935656.1">
    <property type="nucleotide sequence ID" value="NZ_RDOJ01000025.1"/>
</dbReference>
<comment type="similarity">
    <text evidence="1">Belongs to the 'phage' integrase family.</text>
</comment>
<keyword evidence="3 5" id="KW-0238">DNA-binding</keyword>
<dbReference type="GO" id="GO:0006310">
    <property type="term" value="P:DNA recombination"/>
    <property type="evidence" value="ECO:0007669"/>
    <property type="project" value="UniProtKB-KW"/>
</dbReference>
<dbReference type="Proteomes" id="UP000275348">
    <property type="component" value="Unassembled WGS sequence"/>
</dbReference>
<accession>A0A3L9M0X2</accession>
<dbReference type="EMBL" id="RDOJ01000025">
    <property type="protein sequence ID" value="RLZ06532.1"/>
    <property type="molecule type" value="Genomic_DNA"/>
</dbReference>
<protein>
    <submittedName>
        <fullName evidence="8">Integrase</fullName>
    </submittedName>
</protein>
<dbReference type="InterPro" id="IPR002104">
    <property type="entry name" value="Integrase_catalytic"/>
</dbReference>
<dbReference type="InterPro" id="IPR044068">
    <property type="entry name" value="CB"/>
</dbReference>
<dbReference type="GO" id="GO:0003677">
    <property type="term" value="F:DNA binding"/>
    <property type="evidence" value="ECO:0007669"/>
    <property type="project" value="UniProtKB-UniRule"/>
</dbReference>
<sequence length="354" mass="42011">MNIDFSNYKFVSGEHENKKVIWILFDYKKYSINPLRKIISVKYSRTQQAWYVSDHNRNRQSIGMDLVEFKNANYLNHDQRIEFDRYIQTLKLKSYSPNTIKTYANEFISFLQMFNQYKPQDITTDLIRRYLVYCSQELELSEFTINSRMNAIKFYFEQVLHLNRMFFDIPRPKKPIILPKVLSINEVRQIINLTKNFKHQMILKSIYGMGLRVSEVVNLKIEDLDSDTMLVHIKGAKGKKDRIVILPETLLEELREYYLEYKPKDYLFENRFGNQMSTRSIQVIFKKGLELSKSRKKVGVHSLRHSFATHLLENGTDVTLIQQLLGHNSIKTTLTYTHVSKKSIQKIQSPLDRL</sequence>
<reference evidence="8 9" key="1">
    <citation type="submission" date="2018-10" db="EMBL/GenBank/DDBJ databases">
        <authorList>
            <person name="Chen X."/>
        </authorList>
    </citation>
    <scope>NUCLEOTIDE SEQUENCE [LARGE SCALE GENOMIC DNA]</scope>
    <source>
        <strain evidence="8 9">YIM 102668</strain>
    </source>
</reference>
<dbReference type="GO" id="GO:0015074">
    <property type="term" value="P:DNA integration"/>
    <property type="evidence" value="ECO:0007669"/>
    <property type="project" value="UniProtKB-KW"/>
</dbReference>
<dbReference type="SUPFAM" id="SSF56349">
    <property type="entry name" value="DNA breaking-rejoining enzymes"/>
    <property type="match status" value="1"/>
</dbReference>
<dbReference type="InterPro" id="IPR050090">
    <property type="entry name" value="Tyrosine_recombinase_XerCD"/>
</dbReference>
<dbReference type="AlphaFoldDB" id="A0A3L9M0X2"/>
<evidence type="ECO:0000313" key="9">
    <source>
        <dbReference type="Proteomes" id="UP000275348"/>
    </source>
</evidence>
<keyword evidence="4" id="KW-0233">DNA recombination</keyword>
<dbReference type="PROSITE" id="PS51900">
    <property type="entry name" value="CB"/>
    <property type="match status" value="1"/>
</dbReference>
<dbReference type="PANTHER" id="PTHR30349">
    <property type="entry name" value="PHAGE INTEGRASE-RELATED"/>
    <property type="match status" value="1"/>
</dbReference>
<keyword evidence="9" id="KW-1185">Reference proteome</keyword>
<evidence type="ECO:0000256" key="1">
    <source>
        <dbReference type="ARBA" id="ARBA00008857"/>
    </source>
</evidence>
<evidence type="ECO:0000256" key="4">
    <source>
        <dbReference type="ARBA" id="ARBA00023172"/>
    </source>
</evidence>